<dbReference type="EMBL" id="JAVLSF010000036">
    <property type="protein sequence ID" value="MDR9777251.1"/>
    <property type="molecule type" value="Genomic_DNA"/>
</dbReference>
<evidence type="ECO:0000313" key="1">
    <source>
        <dbReference type="EMBL" id="MDR9777251.1"/>
    </source>
</evidence>
<evidence type="ECO:0000313" key="2">
    <source>
        <dbReference type="Proteomes" id="UP001268610"/>
    </source>
</evidence>
<reference evidence="1" key="1">
    <citation type="submission" date="2023-04" db="EMBL/GenBank/DDBJ databases">
        <title>Genomic characterization of faba bean (Vicia faba) microsymbionts in Mexican soils.</title>
        <authorList>
            <person name="Rivera Orduna F.N."/>
            <person name="Guevara-Luna J."/>
            <person name="Yan J."/>
            <person name="Arroyo-Herrera I."/>
            <person name="Li Y."/>
            <person name="Vasquez-Murrieta M.S."/>
            <person name="Wang E.T."/>
        </authorList>
    </citation>
    <scope>NUCLEOTIDE SEQUENCE</scope>
    <source>
        <strain evidence="1">CH26</strain>
    </source>
</reference>
<dbReference type="Proteomes" id="UP001268610">
    <property type="component" value="Unassembled WGS sequence"/>
</dbReference>
<organism evidence="1 2">
    <name type="scientific">Rhizobium hidalgonense</name>
    <dbReference type="NCBI Taxonomy" id="1538159"/>
    <lineage>
        <taxon>Bacteria</taxon>
        <taxon>Pseudomonadati</taxon>
        <taxon>Pseudomonadota</taxon>
        <taxon>Alphaproteobacteria</taxon>
        <taxon>Hyphomicrobiales</taxon>
        <taxon>Rhizobiaceae</taxon>
        <taxon>Rhizobium/Agrobacterium group</taxon>
        <taxon>Rhizobium</taxon>
    </lineage>
</organism>
<name>A0AAJ2H3X5_9HYPH</name>
<protein>
    <submittedName>
        <fullName evidence="1">ASCH domain-containing protein</fullName>
    </submittedName>
</protein>
<comment type="caution">
    <text evidence="1">The sequence shown here is derived from an EMBL/GenBank/DDBJ whole genome shotgun (WGS) entry which is preliminary data.</text>
</comment>
<accession>A0AAJ2H3X5</accession>
<proteinExistence type="predicted"/>
<dbReference type="AlphaFoldDB" id="A0AAJ2H3X5"/>
<gene>
    <name evidence="1" type="ORF">RJJ65_32350</name>
</gene>
<sequence length="111" mass="12602">MAKLHLALKAEYFDAIRDGTKPEEYRLANAFWKKRLIIGGERGVLHRSFDGIVLTKGYPKRDDQSRRIELPWRGFTRKTITHPHFGPNPVEVFAIDVSAIKEPTAEAGVSV</sequence>
<dbReference type="RefSeq" id="WP_310865811.1">
    <property type="nucleotide sequence ID" value="NZ_JAVLSF010000036.1"/>
</dbReference>